<sequence length="76" mass="9178">MRRRFFEKVFIIHYFWEHSETIFPNYRDGAKGRSMKFRVSHFRSSPVSTIRYQAAFLRQALINLLRSSPFRDCCVA</sequence>
<accession>A0A2X3JQ48</accession>
<dbReference type="EMBL" id="UARW01000010">
    <property type="protein sequence ID" value="SQD06428.1"/>
    <property type="molecule type" value="Genomic_DNA"/>
</dbReference>
<gene>
    <name evidence="1" type="ORF">NCTC8009_07022</name>
</gene>
<organism evidence="1 2">
    <name type="scientific">Escherichia coli</name>
    <dbReference type="NCBI Taxonomy" id="562"/>
    <lineage>
        <taxon>Bacteria</taxon>
        <taxon>Pseudomonadati</taxon>
        <taxon>Pseudomonadota</taxon>
        <taxon>Gammaproteobacteria</taxon>
        <taxon>Enterobacterales</taxon>
        <taxon>Enterobacteriaceae</taxon>
        <taxon>Escherichia</taxon>
    </lineage>
</organism>
<protein>
    <submittedName>
        <fullName evidence="1">Uncharacterized protein</fullName>
    </submittedName>
</protein>
<dbReference type="AlphaFoldDB" id="A0A2X3JQ48"/>
<dbReference type="Proteomes" id="UP000250991">
    <property type="component" value="Unassembled WGS sequence"/>
</dbReference>
<proteinExistence type="predicted"/>
<evidence type="ECO:0000313" key="2">
    <source>
        <dbReference type="Proteomes" id="UP000250991"/>
    </source>
</evidence>
<reference evidence="1 2" key="1">
    <citation type="submission" date="2018-06" db="EMBL/GenBank/DDBJ databases">
        <authorList>
            <consortium name="Pathogen Informatics"/>
            <person name="Doyle S."/>
        </authorList>
    </citation>
    <scope>NUCLEOTIDE SEQUENCE [LARGE SCALE GENOMIC DNA]</scope>
    <source>
        <strain evidence="1 2">NCTC8009</strain>
    </source>
</reference>
<name>A0A2X3JQ48_ECOLX</name>
<evidence type="ECO:0000313" key="1">
    <source>
        <dbReference type="EMBL" id="SQD06428.1"/>
    </source>
</evidence>